<evidence type="ECO:0000313" key="1">
    <source>
        <dbReference type="EMBL" id="MBA4621502.1"/>
    </source>
</evidence>
<reference evidence="1" key="1">
    <citation type="journal article" date="2013" name="J. Plant Res.">
        <title>Effect of fungi and light on seed germination of three Opuntia species from semiarid lands of central Mexico.</title>
        <authorList>
            <person name="Delgado-Sanchez P."/>
            <person name="Jimenez-Bremont J.F."/>
            <person name="Guerrero-Gonzalez Mde L."/>
            <person name="Flores J."/>
        </authorList>
    </citation>
    <scope>NUCLEOTIDE SEQUENCE</scope>
    <source>
        <tissue evidence="1">Cladode</tissue>
    </source>
</reference>
<sequence length="106" mass="12231">MRCRGFTSCTFPYKFQSNLAVNLLNLLLKVTDPCFSTVIFYQSKKSRISQFNLLRLNTTRFASSLFQIVTSNMHFLVSNVACNRDHFHSVQERVGNHFDDISCANK</sequence>
<reference evidence="1" key="2">
    <citation type="submission" date="2020-07" db="EMBL/GenBank/DDBJ databases">
        <authorList>
            <person name="Vera ALvarez R."/>
            <person name="Arias-Moreno D.M."/>
            <person name="Jimenez-Jacinto V."/>
            <person name="Jimenez-Bremont J.F."/>
            <person name="Swaminathan K."/>
            <person name="Moose S.P."/>
            <person name="Guerrero-Gonzalez M.L."/>
            <person name="Marino-Ramirez L."/>
            <person name="Landsman D."/>
            <person name="Rodriguez-Kessler M."/>
            <person name="Delgado-Sanchez P."/>
        </authorList>
    </citation>
    <scope>NUCLEOTIDE SEQUENCE</scope>
    <source>
        <tissue evidence="1">Cladode</tissue>
    </source>
</reference>
<dbReference type="EMBL" id="GISG01034207">
    <property type="protein sequence ID" value="MBA4621502.1"/>
    <property type="molecule type" value="Transcribed_RNA"/>
</dbReference>
<name>A0A7C9CMR8_OPUST</name>
<accession>A0A7C9CMR8</accession>
<organism evidence="1">
    <name type="scientific">Opuntia streptacantha</name>
    <name type="common">Prickly pear cactus</name>
    <name type="synonym">Opuntia cardona</name>
    <dbReference type="NCBI Taxonomy" id="393608"/>
    <lineage>
        <taxon>Eukaryota</taxon>
        <taxon>Viridiplantae</taxon>
        <taxon>Streptophyta</taxon>
        <taxon>Embryophyta</taxon>
        <taxon>Tracheophyta</taxon>
        <taxon>Spermatophyta</taxon>
        <taxon>Magnoliopsida</taxon>
        <taxon>eudicotyledons</taxon>
        <taxon>Gunneridae</taxon>
        <taxon>Pentapetalae</taxon>
        <taxon>Caryophyllales</taxon>
        <taxon>Cactineae</taxon>
        <taxon>Cactaceae</taxon>
        <taxon>Opuntioideae</taxon>
        <taxon>Opuntia</taxon>
    </lineage>
</organism>
<proteinExistence type="predicted"/>
<dbReference type="AlphaFoldDB" id="A0A7C9CMR8"/>
<protein>
    <submittedName>
        <fullName evidence="1">Uncharacterized protein</fullName>
    </submittedName>
</protein>